<protein>
    <submittedName>
        <fullName evidence="1">Uncharacterized protein</fullName>
    </submittedName>
</protein>
<organism evidence="1 2">
    <name type="scientific">Nostoc sphaeroides CCNUC1</name>
    <dbReference type="NCBI Taxonomy" id="2653204"/>
    <lineage>
        <taxon>Bacteria</taxon>
        <taxon>Bacillati</taxon>
        <taxon>Cyanobacteriota</taxon>
        <taxon>Cyanophyceae</taxon>
        <taxon>Nostocales</taxon>
        <taxon>Nostocaceae</taxon>
        <taxon>Nostoc</taxon>
    </lineage>
</organism>
<accession>A0A5P8W4K4</accession>
<evidence type="ECO:0000313" key="1">
    <source>
        <dbReference type="EMBL" id="QFS47665.1"/>
    </source>
</evidence>
<keyword evidence="2" id="KW-1185">Reference proteome</keyword>
<reference evidence="1 2" key="1">
    <citation type="submission" date="2019-10" db="EMBL/GenBank/DDBJ databases">
        <title>Genomic and transcriptomic insights into the perfect genentic adaptation of a filamentous nitrogen-fixing cyanobacterium to rice fields.</title>
        <authorList>
            <person name="Chen Z."/>
        </authorList>
    </citation>
    <scope>NUCLEOTIDE SEQUENCE [LARGE SCALE GENOMIC DNA]</scope>
    <source>
        <strain evidence="1">CCNUC1</strain>
    </source>
</reference>
<gene>
    <name evidence="1" type="ORF">GXM_05157</name>
</gene>
<dbReference type="KEGG" id="nsh:GXM_05157"/>
<dbReference type="Proteomes" id="UP000326678">
    <property type="component" value="Chromosome Gxm1"/>
</dbReference>
<proteinExistence type="predicted"/>
<evidence type="ECO:0000313" key="2">
    <source>
        <dbReference type="Proteomes" id="UP000326678"/>
    </source>
</evidence>
<dbReference type="AlphaFoldDB" id="A0A5P8W4K4"/>
<name>A0A5P8W4K4_9NOSO</name>
<sequence>MGSAGILNTVLIFKIYSHTLHKGTPKNKLFHIKVVDC</sequence>
<dbReference type="EMBL" id="CP045226">
    <property type="protein sequence ID" value="QFS47665.1"/>
    <property type="molecule type" value="Genomic_DNA"/>
</dbReference>